<evidence type="ECO:0000256" key="3">
    <source>
        <dbReference type="ARBA" id="ARBA00022896"/>
    </source>
</evidence>
<proteinExistence type="predicted"/>
<dbReference type="PROSITE" id="PS51471">
    <property type="entry name" value="FE2OG_OXY"/>
    <property type="match status" value="1"/>
</dbReference>
<dbReference type="InterPro" id="IPR006620">
    <property type="entry name" value="Pro_4_hyd_alph"/>
</dbReference>
<dbReference type="SMART" id="SM00702">
    <property type="entry name" value="P4Hc"/>
    <property type="match status" value="1"/>
</dbReference>
<dbReference type="Proteomes" id="UP001143304">
    <property type="component" value="Unassembled WGS sequence"/>
</dbReference>
<keyword evidence="5" id="KW-0560">Oxidoreductase</keyword>
<dbReference type="InterPro" id="IPR005123">
    <property type="entry name" value="Oxoglu/Fe-dep_dioxygenase_dom"/>
</dbReference>
<dbReference type="PANTHER" id="PTHR24014">
    <property type="entry name" value="2-OXOGLUTARATE AND IRON-DEPENDENT OXYGENASE DOMAIN-CONTAINING PROTEIN 2"/>
    <property type="match status" value="1"/>
</dbReference>
<keyword evidence="3" id="KW-0847">Vitamin C</keyword>
<evidence type="ECO:0000256" key="5">
    <source>
        <dbReference type="ARBA" id="ARBA00023002"/>
    </source>
</evidence>
<reference evidence="8" key="1">
    <citation type="submission" date="2019-02" db="EMBL/GenBank/DDBJ databases">
        <authorList>
            <person name="Li S.-H."/>
        </authorList>
    </citation>
    <scope>NUCLEOTIDE SEQUENCE</scope>
    <source>
        <strain evidence="8">IMCC11814</strain>
    </source>
</reference>
<evidence type="ECO:0000313" key="9">
    <source>
        <dbReference type="Proteomes" id="UP001143304"/>
    </source>
</evidence>
<comment type="cofactor">
    <cofactor evidence="1">
        <name>L-ascorbate</name>
        <dbReference type="ChEBI" id="CHEBI:38290"/>
    </cofactor>
</comment>
<keyword evidence="2" id="KW-0479">Metal-binding</keyword>
<evidence type="ECO:0000256" key="4">
    <source>
        <dbReference type="ARBA" id="ARBA00022964"/>
    </source>
</evidence>
<dbReference type="EMBL" id="SHNO01000001">
    <property type="protein sequence ID" value="MCX2976189.1"/>
    <property type="molecule type" value="Genomic_DNA"/>
</dbReference>
<evidence type="ECO:0000256" key="1">
    <source>
        <dbReference type="ARBA" id="ARBA00001961"/>
    </source>
</evidence>
<keyword evidence="6" id="KW-0408">Iron</keyword>
<keyword evidence="9" id="KW-1185">Reference proteome</keyword>
<protein>
    <recommendedName>
        <fullName evidence="7">Fe2OG dioxygenase domain-containing protein</fullName>
    </recommendedName>
</protein>
<accession>A0ABT3T247</accession>
<feature type="domain" description="Fe2OG dioxygenase" evidence="7">
    <location>
        <begin position="99"/>
        <end position="197"/>
    </location>
</feature>
<evidence type="ECO:0000256" key="2">
    <source>
        <dbReference type="ARBA" id="ARBA00022723"/>
    </source>
</evidence>
<sequence length="218" mass="24200">MKPVLDMPNPSRLEDWRCLAPGAFAARPFSSAQCQDLLAQIVAGKAFSSVPREQPNSMHNYGMVVNNTELSAQLACLPDTWLATVIPALFPHLPGGRFGDQHAFMVLYGEDAERELALHVDASHITLNICLENDAQGGEINFTGARCARHVNEPPDRTIVSHRFEPGDVLLHVGNQRHHVSPLRGGRRRNLLVWYRLETEVFDHSNSWVQSICATCSA</sequence>
<dbReference type="RefSeq" id="WP_279247944.1">
    <property type="nucleotide sequence ID" value="NZ_SHNO01000001.1"/>
</dbReference>
<name>A0ABT3T247_9GAMM</name>
<comment type="caution">
    <text evidence="8">The sequence shown here is derived from an EMBL/GenBank/DDBJ whole genome shotgun (WGS) entry which is preliminary data.</text>
</comment>
<dbReference type="PANTHER" id="PTHR24014:SF4">
    <property type="entry name" value="2-OXOGLUTARATE AND IRON-DEPENDENT OXYGENASE DOMAIN-CONTAINING PROTEIN 2"/>
    <property type="match status" value="1"/>
</dbReference>
<evidence type="ECO:0000256" key="6">
    <source>
        <dbReference type="ARBA" id="ARBA00023004"/>
    </source>
</evidence>
<evidence type="ECO:0000313" key="8">
    <source>
        <dbReference type="EMBL" id="MCX2976189.1"/>
    </source>
</evidence>
<gene>
    <name evidence="8" type="ORF">EYC82_02315</name>
</gene>
<keyword evidence="4" id="KW-0223">Dioxygenase</keyword>
<evidence type="ECO:0000259" key="7">
    <source>
        <dbReference type="PROSITE" id="PS51471"/>
    </source>
</evidence>
<organism evidence="8 9">
    <name type="scientific">Candidatus Marimicrobium litorale</name>
    <dbReference type="NCBI Taxonomy" id="2518991"/>
    <lineage>
        <taxon>Bacteria</taxon>
        <taxon>Pseudomonadati</taxon>
        <taxon>Pseudomonadota</taxon>
        <taxon>Gammaproteobacteria</taxon>
        <taxon>Cellvibrionales</taxon>
        <taxon>Halieaceae</taxon>
        <taxon>Marimicrobium</taxon>
    </lineage>
</organism>